<evidence type="ECO:0000313" key="1">
    <source>
        <dbReference type="EMBL" id="KAF6744179.1"/>
    </source>
</evidence>
<dbReference type="OrthoDB" id="3247165at2759"/>
<protein>
    <submittedName>
        <fullName evidence="1">Uncharacterized protein</fullName>
    </submittedName>
</protein>
<comment type="caution">
    <text evidence="1">The sequence shown here is derived from an EMBL/GenBank/DDBJ whole genome shotgun (WGS) entry which is preliminary data.</text>
</comment>
<accession>A0A8H6HC25</accession>
<dbReference type="Proteomes" id="UP000521943">
    <property type="component" value="Unassembled WGS sequence"/>
</dbReference>
<sequence>MRQTAQEPEEIAFRQALENLRYRDCTADDIALLRSRIATTNDQLSVDHTSFKNVSIITSLNRDKDQINKSNSARFAAENGEALEDFYSFDKMSNAEPKRVDPKKKRRVYSKAKSISKSMQVGLWNQPPCTSEQIPGKLSLCIGMPVLIRNNEATELCITKGQEARIVGWTAMKYPKWPGRKYLDVLYVELIDPPHAVNLPHLPKNVVPLTRNAETVEAQLPNDEYVNVSRSQIPILPNFAMTDYSSQGKTREFNVVDLAECRNFQAMYTCLSRGTSLKGTLIVHDFKNEHLRGELDGALRQEYRELKYLTSITDMLYEGILPSHVIRPTRWETIRAYREWKAGDGLTIEKAPAFPETNDFDPPTEDIVYEVSTIAATTKRKEQEANSAPPRKRRRVGIGADPVLANETWAAPTGPLWDARDWSCAYDVWTFILHCLWLSDRVKWTRVLKTYSATMQSMVGEFEGMQRRDPEEELTQVRDIWRSTLRETYPSQYPTGTVGTDIIALTEHLLAHPLSGCTVMSTCTTCGLDMTNSVTSYRSFGRFSSVRAESMSIQHFVDDCFTEFQTCGSCKDRVVVKHAYSDMLTFEIVTAEDVLLNGRIEVGTWGTYRLTGVIYYGDHHFTSRVITRDNKVYFHDGMDGGHSTYEGILGGSFNEDDLRECGGRSASMAVYALADRSRPRGDSDTDCVL</sequence>
<gene>
    <name evidence="1" type="ORF">DFP72DRAFT_826254</name>
</gene>
<dbReference type="InterPro" id="IPR027417">
    <property type="entry name" value="P-loop_NTPase"/>
</dbReference>
<dbReference type="SUPFAM" id="SSF52540">
    <property type="entry name" value="P-loop containing nucleoside triphosphate hydrolases"/>
    <property type="match status" value="1"/>
</dbReference>
<keyword evidence="2" id="KW-1185">Reference proteome</keyword>
<dbReference type="AlphaFoldDB" id="A0A8H6HC25"/>
<name>A0A8H6HC25_9AGAR</name>
<evidence type="ECO:0000313" key="2">
    <source>
        <dbReference type="Proteomes" id="UP000521943"/>
    </source>
</evidence>
<organism evidence="1 2">
    <name type="scientific">Ephemerocybe angulata</name>
    <dbReference type="NCBI Taxonomy" id="980116"/>
    <lineage>
        <taxon>Eukaryota</taxon>
        <taxon>Fungi</taxon>
        <taxon>Dikarya</taxon>
        <taxon>Basidiomycota</taxon>
        <taxon>Agaricomycotina</taxon>
        <taxon>Agaricomycetes</taxon>
        <taxon>Agaricomycetidae</taxon>
        <taxon>Agaricales</taxon>
        <taxon>Agaricineae</taxon>
        <taxon>Psathyrellaceae</taxon>
        <taxon>Ephemerocybe</taxon>
    </lineage>
</organism>
<dbReference type="EMBL" id="JACGCI010000125">
    <property type="protein sequence ID" value="KAF6744179.1"/>
    <property type="molecule type" value="Genomic_DNA"/>
</dbReference>
<proteinExistence type="predicted"/>
<reference evidence="1 2" key="1">
    <citation type="submission" date="2020-07" db="EMBL/GenBank/DDBJ databases">
        <title>Comparative genomics of pyrophilous fungi reveals a link between fire events and developmental genes.</title>
        <authorList>
            <consortium name="DOE Joint Genome Institute"/>
            <person name="Steindorff A.S."/>
            <person name="Carver A."/>
            <person name="Calhoun S."/>
            <person name="Stillman K."/>
            <person name="Liu H."/>
            <person name="Lipzen A."/>
            <person name="Pangilinan J."/>
            <person name="Labutti K."/>
            <person name="Bruns T.D."/>
            <person name="Grigoriev I.V."/>
        </authorList>
    </citation>
    <scope>NUCLEOTIDE SEQUENCE [LARGE SCALE GENOMIC DNA]</scope>
    <source>
        <strain evidence="1 2">CBS 144469</strain>
    </source>
</reference>